<evidence type="ECO:0000313" key="2">
    <source>
        <dbReference type="EMBL" id="OPJ63352.1"/>
    </source>
</evidence>
<name>A0A1V4ITK4_9CLOT</name>
<organism evidence="2 3">
    <name type="scientific">Clostridium chromiireducens</name>
    <dbReference type="NCBI Taxonomy" id="225345"/>
    <lineage>
        <taxon>Bacteria</taxon>
        <taxon>Bacillati</taxon>
        <taxon>Bacillota</taxon>
        <taxon>Clostridia</taxon>
        <taxon>Eubacteriales</taxon>
        <taxon>Clostridiaceae</taxon>
        <taxon>Clostridium</taxon>
    </lineage>
</organism>
<feature type="region of interest" description="Disordered" evidence="1">
    <location>
        <begin position="1"/>
        <end position="43"/>
    </location>
</feature>
<protein>
    <submittedName>
        <fullName evidence="2">Uncharacterized protein</fullName>
    </submittedName>
</protein>
<gene>
    <name evidence="2" type="ORF">CLCHR_16920</name>
</gene>
<evidence type="ECO:0000313" key="3">
    <source>
        <dbReference type="Proteomes" id="UP000191056"/>
    </source>
</evidence>
<comment type="caution">
    <text evidence="2">The sequence shown here is derived from an EMBL/GenBank/DDBJ whole genome shotgun (WGS) entry which is preliminary data.</text>
</comment>
<dbReference type="RefSeq" id="WP_278336992.1">
    <property type="nucleotide sequence ID" value="NZ_JBLZIA010000012.1"/>
</dbReference>
<reference evidence="2 3" key="1">
    <citation type="submission" date="2017-03" db="EMBL/GenBank/DDBJ databases">
        <title>Genome sequence of Clostridium chromiireducens DSM 23318.</title>
        <authorList>
            <person name="Poehlein A."/>
            <person name="Daniel R."/>
        </authorList>
    </citation>
    <scope>NUCLEOTIDE SEQUENCE [LARGE SCALE GENOMIC DNA]</scope>
    <source>
        <strain evidence="2 3">DSM 23318</strain>
    </source>
</reference>
<dbReference type="EMBL" id="MZGT01000018">
    <property type="protein sequence ID" value="OPJ63352.1"/>
    <property type="molecule type" value="Genomic_DNA"/>
</dbReference>
<proteinExistence type="predicted"/>
<keyword evidence="3" id="KW-1185">Reference proteome</keyword>
<sequence length="43" mass="4889">MTNYKFILNNDDNASSNVSNTSMPAKNRKRHKPVRGIPRTNLS</sequence>
<dbReference type="Proteomes" id="UP000191056">
    <property type="component" value="Unassembled WGS sequence"/>
</dbReference>
<dbReference type="AlphaFoldDB" id="A0A1V4ITK4"/>
<accession>A0A1V4ITK4</accession>
<feature type="compositionally biased region" description="Low complexity" evidence="1">
    <location>
        <begin position="9"/>
        <end position="22"/>
    </location>
</feature>
<evidence type="ECO:0000256" key="1">
    <source>
        <dbReference type="SAM" id="MobiDB-lite"/>
    </source>
</evidence>